<dbReference type="EMBL" id="LAZR01029373">
    <property type="protein sequence ID" value="KKL59773.1"/>
    <property type="molecule type" value="Genomic_DNA"/>
</dbReference>
<reference evidence="2" key="1">
    <citation type="journal article" date="2015" name="Nature">
        <title>Complex archaea that bridge the gap between prokaryotes and eukaryotes.</title>
        <authorList>
            <person name="Spang A."/>
            <person name="Saw J.H."/>
            <person name="Jorgensen S.L."/>
            <person name="Zaremba-Niedzwiedzka K."/>
            <person name="Martijn J."/>
            <person name="Lind A.E."/>
            <person name="van Eijk R."/>
            <person name="Schleper C."/>
            <person name="Guy L."/>
            <person name="Ettema T.J."/>
        </authorList>
    </citation>
    <scope>NUCLEOTIDE SEQUENCE</scope>
</reference>
<protein>
    <submittedName>
        <fullName evidence="2">Uncharacterized protein</fullName>
    </submittedName>
</protein>
<accession>A0A0F9DDH9</accession>
<keyword evidence="1" id="KW-0812">Transmembrane</keyword>
<name>A0A0F9DDH9_9ZZZZ</name>
<evidence type="ECO:0000256" key="1">
    <source>
        <dbReference type="SAM" id="Phobius"/>
    </source>
</evidence>
<evidence type="ECO:0000313" key="2">
    <source>
        <dbReference type="EMBL" id="KKL59773.1"/>
    </source>
</evidence>
<sequence length="140" mass="15240">MLPITVEASVAILEVDTPIDSMILATAPQVKPISSATKLFQARSLTICLLVTISSYSVGIQEGQRPWRDSGPSTESIKYGTYSYLIHYYTPFIPQPLENRSPARPIARRVPMSISHGLNGSFGSVGSVIFLFLLLVSLLA</sequence>
<organism evidence="2">
    <name type="scientific">marine sediment metagenome</name>
    <dbReference type="NCBI Taxonomy" id="412755"/>
    <lineage>
        <taxon>unclassified sequences</taxon>
        <taxon>metagenomes</taxon>
        <taxon>ecological metagenomes</taxon>
    </lineage>
</organism>
<keyword evidence="1" id="KW-0472">Membrane</keyword>
<comment type="caution">
    <text evidence="2">The sequence shown here is derived from an EMBL/GenBank/DDBJ whole genome shotgun (WGS) entry which is preliminary data.</text>
</comment>
<proteinExistence type="predicted"/>
<feature type="transmembrane region" description="Helical" evidence="1">
    <location>
        <begin position="118"/>
        <end position="139"/>
    </location>
</feature>
<keyword evidence="1" id="KW-1133">Transmembrane helix</keyword>
<dbReference type="AlphaFoldDB" id="A0A0F9DDH9"/>
<gene>
    <name evidence="2" type="ORF">LCGC14_2212000</name>
</gene>